<gene>
    <name evidence="2" type="ORF">E2562_011334</name>
</gene>
<dbReference type="Proteomes" id="UP000479710">
    <property type="component" value="Unassembled WGS sequence"/>
</dbReference>
<feature type="signal peptide" evidence="1">
    <location>
        <begin position="1"/>
        <end position="17"/>
    </location>
</feature>
<dbReference type="InterPro" id="IPR005519">
    <property type="entry name" value="Acid_phosphat_B-like"/>
</dbReference>
<evidence type="ECO:0000313" key="2">
    <source>
        <dbReference type="EMBL" id="KAF0891953.1"/>
    </source>
</evidence>
<organism evidence="2 3">
    <name type="scientific">Oryza meyeriana var. granulata</name>
    <dbReference type="NCBI Taxonomy" id="110450"/>
    <lineage>
        <taxon>Eukaryota</taxon>
        <taxon>Viridiplantae</taxon>
        <taxon>Streptophyta</taxon>
        <taxon>Embryophyta</taxon>
        <taxon>Tracheophyta</taxon>
        <taxon>Spermatophyta</taxon>
        <taxon>Magnoliopsida</taxon>
        <taxon>Liliopsida</taxon>
        <taxon>Poales</taxon>
        <taxon>Poaceae</taxon>
        <taxon>BOP clade</taxon>
        <taxon>Oryzoideae</taxon>
        <taxon>Oryzeae</taxon>
        <taxon>Oryzinae</taxon>
        <taxon>Oryza</taxon>
        <taxon>Oryza meyeriana</taxon>
    </lineage>
</organism>
<name>A0A6G1BX61_9ORYZ</name>
<dbReference type="AlphaFoldDB" id="A0A6G1BX61"/>
<evidence type="ECO:0000313" key="3">
    <source>
        <dbReference type="Proteomes" id="UP000479710"/>
    </source>
</evidence>
<dbReference type="OrthoDB" id="1935618at2759"/>
<accession>A0A6G1BX61</accession>
<reference evidence="2 3" key="1">
    <citation type="submission" date="2019-11" db="EMBL/GenBank/DDBJ databases">
        <title>Whole genome sequence of Oryza granulata.</title>
        <authorList>
            <person name="Li W."/>
        </authorList>
    </citation>
    <scope>NUCLEOTIDE SEQUENCE [LARGE SCALE GENOMIC DNA]</scope>
    <source>
        <strain evidence="3">cv. Menghai</strain>
        <tissue evidence="2">Leaf</tissue>
    </source>
</reference>
<keyword evidence="1" id="KW-0732">Signal</keyword>
<dbReference type="Gene3D" id="3.40.50.1000">
    <property type="entry name" value="HAD superfamily/HAD-like"/>
    <property type="match status" value="1"/>
</dbReference>
<dbReference type="InterPro" id="IPR023214">
    <property type="entry name" value="HAD_sf"/>
</dbReference>
<dbReference type="EMBL" id="SPHZ02000011">
    <property type="protein sequence ID" value="KAF0891953.1"/>
    <property type="molecule type" value="Genomic_DNA"/>
</dbReference>
<evidence type="ECO:0000256" key="1">
    <source>
        <dbReference type="SAM" id="SignalP"/>
    </source>
</evidence>
<sequence>MLLFVAVAAVGAEGVEAAEEAHLLPRPLVIELPTSATEEVLEEVRCASWRLAGEANNLAPWRAMPEECAGYVRDYLTGLAYRSDLEVVAR</sequence>
<feature type="chain" id="PRO_5026289181" evidence="1">
    <location>
        <begin position="18"/>
        <end position="90"/>
    </location>
</feature>
<dbReference type="PANTHER" id="PTHR31284">
    <property type="entry name" value="ACID PHOSPHATASE-LIKE PROTEIN"/>
    <property type="match status" value="1"/>
</dbReference>
<keyword evidence="3" id="KW-1185">Reference proteome</keyword>
<proteinExistence type="predicted"/>
<protein>
    <submittedName>
        <fullName evidence="2">Uncharacterized protein</fullName>
    </submittedName>
</protein>
<comment type="caution">
    <text evidence="2">The sequence shown here is derived from an EMBL/GenBank/DDBJ whole genome shotgun (WGS) entry which is preliminary data.</text>
</comment>
<dbReference type="PANTHER" id="PTHR31284:SF7">
    <property type="entry name" value="ACID PHOSPHATASE-LIKE PROTEIN"/>
    <property type="match status" value="1"/>
</dbReference>
<dbReference type="Pfam" id="PF03767">
    <property type="entry name" value="Acid_phosphat_B"/>
    <property type="match status" value="1"/>
</dbReference>